<gene>
    <name evidence="1" type="ORF">BOX15_Mlig016769g3</name>
</gene>
<comment type="caution">
    <text evidence="1">The sequence shown here is derived from an EMBL/GenBank/DDBJ whole genome shotgun (WGS) entry which is preliminary data.</text>
</comment>
<evidence type="ECO:0000313" key="2">
    <source>
        <dbReference type="Proteomes" id="UP000215902"/>
    </source>
</evidence>
<keyword evidence="2" id="KW-1185">Reference proteome</keyword>
<sequence>VWKQGFVQDSSKLLVHSIVITNAKITAMAKSSINIAPDYNQYPWRHVNSIHQVFHDSPVLLSLELTTLSLYSLLILHAIRRRKLSVLLAATISGAVNEVVFTSLRL</sequence>
<feature type="non-terminal residue" evidence="1">
    <location>
        <position position="1"/>
    </location>
</feature>
<protein>
    <submittedName>
        <fullName evidence="1">Uncharacterized protein</fullName>
    </submittedName>
</protein>
<proteinExistence type="predicted"/>
<reference evidence="1 2" key="1">
    <citation type="submission" date="2017-06" db="EMBL/GenBank/DDBJ databases">
        <title>A platform for efficient transgenesis in Macrostomum lignano, a flatworm model organism for stem cell research.</title>
        <authorList>
            <person name="Berezikov E."/>
        </authorList>
    </citation>
    <scope>NUCLEOTIDE SEQUENCE [LARGE SCALE GENOMIC DNA]</scope>
    <source>
        <strain evidence="1">DV1</strain>
        <tissue evidence="1">Whole organism</tissue>
    </source>
</reference>
<accession>A0A267GEI4</accession>
<evidence type="ECO:0000313" key="1">
    <source>
        <dbReference type="EMBL" id="PAA83709.1"/>
    </source>
</evidence>
<dbReference type="AlphaFoldDB" id="A0A267GEI4"/>
<dbReference type="EMBL" id="NIVC01000410">
    <property type="protein sequence ID" value="PAA83709.1"/>
    <property type="molecule type" value="Genomic_DNA"/>
</dbReference>
<dbReference type="Proteomes" id="UP000215902">
    <property type="component" value="Unassembled WGS sequence"/>
</dbReference>
<organism evidence="1 2">
    <name type="scientific">Macrostomum lignano</name>
    <dbReference type="NCBI Taxonomy" id="282301"/>
    <lineage>
        <taxon>Eukaryota</taxon>
        <taxon>Metazoa</taxon>
        <taxon>Spiralia</taxon>
        <taxon>Lophotrochozoa</taxon>
        <taxon>Platyhelminthes</taxon>
        <taxon>Rhabditophora</taxon>
        <taxon>Macrostomorpha</taxon>
        <taxon>Macrostomida</taxon>
        <taxon>Macrostomidae</taxon>
        <taxon>Macrostomum</taxon>
    </lineage>
</organism>
<dbReference type="OrthoDB" id="188749at2759"/>
<name>A0A267GEI4_9PLAT</name>